<name>A0A857J5S0_9BURK</name>
<dbReference type="EMBL" id="CP047650">
    <property type="protein sequence ID" value="QHI98439.1"/>
    <property type="molecule type" value="Genomic_DNA"/>
</dbReference>
<dbReference type="InterPro" id="IPR021719">
    <property type="entry name" value="Prot_inh_I78"/>
</dbReference>
<feature type="signal peptide" evidence="1">
    <location>
        <begin position="1"/>
        <end position="15"/>
    </location>
</feature>
<sequence>MRFRFALLLTTSALAATLAGCAGGPLGGGATGTAEGGVPSGAMIMSGTCNVQAGQYAIGQRATPALQSELITKTLAKTLRVIRPGEAVTQEFSSQRLNLQTDASGRITSISCG</sequence>
<dbReference type="RefSeq" id="WP_160551956.1">
    <property type="nucleotide sequence ID" value="NZ_CP047650.1"/>
</dbReference>
<dbReference type="Pfam" id="PF11720">
    <property type="entry name" value="Inhibitor_I78"/>
    <property type="match status" value="1"/>
</dbReference>
<dbReference type="PROSITE" id="PS51257">
    <property type="entry name" value="PROKAR_LIPOPROTEIN"/>
    <property type="match status" value="1"/>
</dbReference>
<evidence type="ECO:0000313" key="2">
    <source>
        <dbReference type="EMBL" id="QHI98439.1"/>
    </source>
</evidence>
<reference evidence="2 3" key="1">
    <citation type="submission" date="2020-01" db="EMBL/GenBank/DDBJ databases">
        <title>Genome sequencing of strain KACC 21265.</title>
        <authorList>
            <person name="Heo J."/>
            <person name="Kim S.-J."/>
            <person name="Kim J.-S."/>
            <person name="Hong S.-B."/>
            <person name="Kwon S.-W."/>
        </authorList>
    </citation>
    <scope>NUCLEOTIDE SEQUENCE [LARGE SCALE GENOMIC DNA]</scope>
    <source>
        <strain evidence="2 3">KACC 21265</strain>
    </source>
</reference>
<dbReference type="Proteomes" id="UP000464787">
    <property type="component" value="Chromosome"/>
</dbReference>
<dbReference type="KEGG" id="xyk:GT347_10795"/>
<organism evidence="2 3">
    <name type="scientific">Xylophilus rhododendri</name>
    <dbReference type="NCBI Taxonomy" id="2697032"/>
    <lineage>
        <taxon>Bacteria</taxon>
        <taxon>Pseudomonadati</taxon>
        <taxon>Pseudomonadota</taxon>
        <taxon>Betaproteobacteria</taxon>
        <taxon>Burkholderiales</taxon>
        <taxon>Xylophilus</taxon>
    </lineage>
</organism>
<feature type="chain" id="PRO_5032474667" evidence="1">
    <location>
        <begin position="16"/>
        <end position="113"/>
    </location>
</feature>
<evidence type="ECO:0000313" key="3">
    <source>
        <dbReference type="Proteomes" id="UP000464787"/>
    </source>
</evidence>
<accession>A0A857J5S0</accession>
<protein>
    <submittedName>
        <fullName evidence="2">Proteinase inhibitor I78</fullName>
    </submittedName>
</protein>
<gene>
    <name evidence="2" type="ORF">GT347_10795</name>
</gene>
<proteinExistence type="predicted"/>
<dbReference type="Gene3D" id="3.30.10.10">
    <property type="entry name" value="Trypsin Inhibitor V, subunit A"/>
    <property type="match status" value="1"/>
</dbReference>
<keyword evidence="1" id="KW-0732">Signal</keyword>
<evidence type="ECO:0000256" key="1">
    <source>
        <dbReference type="SAM" id="SignalP"/>
    </source>
</evidence>
<dbReference type="PANTHER" id="PTHR39600">
    <property type="entry name" value="PEPTIDASE INHIBITOR I78 FAMILY PROTEIN"/>
    <property type="match status" value="1"/>
</dbReference>
<keyword evidence="3" id="KW-1185">Reference proteome</keyword>
<dbReference type="PANTHER" id="PTHR39600:SF1">
    <property type="entry name" value="PEPTIDASE INHIBITOR I78 FAMILY PROTEIN"/>
    <property type="match status" value="1"/>
</dbReference>
<dbReference type="AlphaFoldDB" id="A0A857J5S0"/>